<gene>
    <name evidence="3" type="ORF">MU0050_003063</name>
</gene>
<keyword evidence="4" id="KW-1185">Reference proteome</keyword>
<dbReference type="InterPro" id="IPR026954">
    <property type="entry name" value="PknH-like_Extracell"/>
</dbReference>
<accession>A0ABN9P4C2</accession>
<protein>
    <submittedName>
        <fullName evidence="3">Sensor domain-containing protein</fullName>
    </submittedName>
</protein>
<feature type="chain" id="PRO_5045155171" evidence="1">
    <location>
        <begin position="32"/>
        <end position="245"/>
    </location>
</feature>
<dbReference type="Pfam" id="PF14032">
    <property type="entry name" value="PknH_C"/>
    <property type="match status" value="1"/>
</dbReference>
<dbReference type="RefSeq" id="WP_316510439.1">
    <property type="nucleotide sequence ID" value="NZ_OY726395.1"/>
</dbReference>
<dbReference type="InterPro" id="IPR038232">
    <property type="entry name" value="PknH-like_Extracell_sf"/>
</dbReference>
<dbReference type="EMBL" id="OY726395">
    <property type="protein sequence ID" value="CAJ1584225.1"/>
    <property type="molecule type" value="Genomic_DNA"/>
</dbReference>
<reference evidence="3 4" key="1">
    <citation type="submission" date="2023-08" db="EMBL/GenBank/DDBJ databases">
        <authorList>
            <person name="Folkvardsen B D."/>
            <person name="Norman A."/>
        </authorList>
    </citation>
    <scope>NUCLEOTIDE SEQUENCE [LARGE SCALE GENOMIC DNA]</scope>
    <source>
        <strain evidence="3 4">Mu0050</strain>
    </source>
</reference>
<evidence type="ECO:0000313" key="3">
    <source>
        <dbReference type="EMBL" id="CAJ1584225.1"/>
    </source>
</evidence>
<organism evidence="3 4">
    <name type="scientific">[Mycobacterium] wendilense</name>
    <dbReference type="NCBI Taxonomy" id="3064284"/>
    <lineage>
        <taxon>Bacteria</taxon>
        <taxon>Bacillati</taxon>
        <taxon>Actinomycetota</taxon>
        <taxon>Actinomycetes</taxon>
        <taxon>Mycobacteriales</taxon>
        <taxon>Mycobacteriaceae</taxon>
        <taxon>Mycolicibacter</taxon>
    </lineage>
</organism>
<sequence>MNRSSLPVTGTAVAGAAVVATMVFGAAPAAALTGPARGADSTPTFTYVSQLESLLPTAQQLGRITGASAPMRLVGSGTELSNTTGTLEPAACVGAFEPGRRAAYPGVEPSAVAIQIVTDGKPGRARHFVHQVVLSVADAQTATEQLRESTRTWSSCGGQPLRYTNKAGEVAQWLLDDAELLRGETLLVQGQTGDNVVCERALTTAAGKTGPVIADVLACDLGGRNATGQAQRIALTIADNVTPSS</sequence>
<keyword evidence="1" id="KW-0732">Signal</keyword>
<proteinExistence type="predicted"/>
<name>A0ABN9P4C2_9MYCO</name>
<dbReference type="Gene3D" id="3.40.1000.70">
    <property type="entry name" value="PknH-like extracellular domain"/>
    <property type="match status" value="1"/>
</dbReference>
<evidence type="ECO:0000259" key="2">
    <source>
        <dbReference type="Pfam" id="PF14032"/>
    </source>
</evidence>
<feature type="signal peptide" evidence="1">
    <location>
        <begin position="1"/>
        <end position="31"/>
    </location>
</feature>
<feature type="domain" description="PknH-like extracellular" evidence="2">
    <location>
        <begin position="49"/>
        <end position="239"/>
    </location>
</feature>
<evidence type="ECO:0000313" key="4">
    <source>
        <dbReference type="Proteomes" id="UP001190466"/>
    </source>
</evidence>
<dbReference type="Proteomes" id="UP001190466">
    <property type="component" value="Chromosome"/>
</dbReference>
<evidence type="ECO:0000256" key="1">
    <source>
        <dbReference type="SAM" id="SignalP"/>
    </source>
</evidence>